<dbReference type="OrthoDB" id="5982228at2759"/>
<dbReference type="Gene3D" id="1.20.1740.10">
    <property type="entry name" value="Amino acid/polyamine transporter I"/>
    <property type="match status" value="1"/>
</dbReference>
<dbReference type="Pfam" id="PF13520">
    <property type="entry name" value="AA_permease_2"/>
    <property type="match status" value="1"/>
</dbReference>
<dbReference type="KEGG" id="more:E1B28_002767"/>
<evidence type="ECO:0000256" key="4">
    <source>
        <dbReference type="ARBA" id="ARBA00023136"/>
    </source>
</evidence>
<evidence type="ECO:0000256" key="2">
    <source>
        <dbReference type="ARBA" id="ARBA00022692"/>
    </source>
</evidence>
<comment type="subcellular location">
    <subcellularLocation>
        <location evidence="1">Membrane</location>
        <topology evidence="1">Multi-pass membrane protein</topology>
    </subcellularLocation>
</comment>
<evidence type="ECO:0000313" key="6">
    <source>
        <dbReference type="EMBL" id="KAG7086846.1"/>
    </source>
</evidence>
<feature type="transmembrane region" description="Helical" evidence="5">
    <location>
        <begin position="42"/>
        <end position="64"/>
    </location>
</feature>
<dbReference type="EMBL" id="CM032190">
    <property type="protein sequence ID" value="KAG7086846.1"/>
    <property type="molecule type" value="Genomic_DNA"/>
</dbReference>
<comment type="caution">
    <text evidence="6">The sequence shown here is derived from an EMBL/GenBank/DDBJ whole genome shotgun (WGS) entry which is preliminary data.</text>
</comment>
<protein>
    <submittedName>
        <fullName evidence="6">Uncharacterized protein</fullName>
    </submittedName>
</protein>
<proteinExistence type="predicted"/>
<dbReference type="GeneID" id="66071843"/>
<sequence>MWIVGATIAAAGTAVFIELGTGLPRSGGEKNYLEFMYRRPKFLITCIYTIYAVVTGTAAANSIVFGEYTLHALAIEPTSFNARFIA</sequence>
<evidence type="ECO:0000256" key="3">
    <source>
        <dbReference type="ARBA" id="ARBA00022989"/>
    </source>
</evidence>
<dbReference type="PANTHER" id="PTHR11785">
    <property type="entry name" value="AMINO ACID TRANSPORTER"/>
    <property type="match status" value="1"/>
</dbReference>
<dbReference type="InterPro" id="IPR002293">
    <property type="entry name" value="AA/rel_permease1"/>
</dbReference>
<keyword evidence="4 5" id="KW-0472">Membrane</keyword>
<keyword evidence="7" id="KW-1185">Reference proteome</keyword>
<reference evidence="6" key="1">
    <citation type="journal article" date="2021" name="Genome Biol. Evol.">
        <title>The assembled and annotated genome of the fairy-ring fungus Marasmius oreades.</title>
        <authorList>
            <person name="Hiltunen M."/>
            <person name="Ament-Velasquez S.L."/>
            <person name="Johannesson H."/>
        </authorList>
    </citation>
    <scope>NUCLEOTIDE SEQUENCE</scope>
    <source>
        <strain evidence="6">03SP1</strain>
    </source>
</reference>
<accession>A0A9P7RNF0</accession>
<keyword evidence="3 5" id="KW-1133">Transmembrane helix</keyword>
<evidence type="ECO:0000256" key="5">
    <source>
        <dbReference type="SAM" id="Phobius"/>
    </source>
</evidence>
<evidence type="ECO:0000313" key="7">
    <source>
        <dbReference type="Proteomes" id="UP001049176"/>
    </source>
</evidence>
<dbReference type="InterPro" id="IPR050598">
    <property type="entry name" value="AminoAcid_Transporter"/>
</dbReference>
<dbReference type="GO" id="GO:0016020">
    <property type="term" value="C:membrane"/>
    <property type="evidence" value="ECO:0007669"/>
    <property type="project" value="UniProtKB-SubCell"/>
</dbReference>
<name>A0A9P7RNF0_9AGAR</name>
<dbReference type="RefSeq" id="XP_043003317.1">
    <property type="nucleotide sequence ID" value="XM_043159712.1"/>
</dbReference>
<dbReference type="GO" id="GO:0015179">
    <property type="term" value="F:L-amino acid transmembrane transporter activity"/>
    <property type="evidence" value="ECO:0007669"/>
    <property type="project" value="TreeGrafter"/>
</dbReference>
<keyword evidence="2 5" id="KW-0812">Transmembrane</keyword>
<dbReference type="Proteomes" id="UP001049176">
    <property type="component" value="Chromosome 10"/>
</dbReference>
<gene>
    <name evidence="6" type="ORF">E1B28_002767</name>
</gene>
<evidence type="ECO:0000256" key="1">
    <source>
        <dbReference type="ARBA" id="ARBA00004141"/>
    </source>
</evidence>
<organism evidence="6 7">
    <name type="scientific">Marasmius oreades</name>
    <name type="common">fairy-ring Marasmius</name>
    <dbReference type="NCBI Taxonomy" id="181124"/>
    <lineage>
        <taxon>Eukaryota</taxon>
        <taxon>Fungi</taxon>
        <taxon>Dikarya</taxon>
        <taxon>Basidiomycota</taxon>
        <taxon>Agaricomycotina</taxon>
        <taxon>Agaricomycetes</taxon>
        <taxon>Agaricomycetidae</taxon>
        <taxon>Agaricales</taxon>
        <taxon>Marasmiineae</taxon>
        <taxon>Marasmiaceae</taxon>
        <taxon>Marasmius</taxon>
    </lineage>
</organism>
<dbReference type="PANTHER" id="PTHR11785:SF498">
    <property type="entry name" value="HIGH-AFFINITY METHIONINE PERMEASE"/>
    <property type="match status" value="1"/>
</dbReference>
<dbReference type="AlphaFoldDB" id="A0A9P7RNF0"/>